<evidence type="ECO:0000313" key="2">
    <source>
        <dbReference type="RefSeq" id="XP_033456880.1"/>
    </source>
</evidence>
<reference evidence="2" key="2">
    <citation type="submission" date="2020-04" db="EMBL/GenBank/DDBJ databases">
        <authorList>
            <consortium name="NCBI Genome Project"/>
        </authorList>
    </citation>
    <scope>NUCLEOTIDE SEQUENCE</scope>
    <source>
        <strain evidence="2">CBS 342.82</strain>
    </source>
</reference>
<sequence length="142" mass="14880">MAAVTGIPVNDVNDHKELAVELSSSPGTRINLHLTTYATSLLLFVATTTIDSGDGIAPLGSFVYAMPDRYNPTQPMSTALYTVPSTLDFATRLAKVLARRLKIPCYVGGGINLSNAAGGGTVEEETEAFRAIVDAVVAQHGA</sequence>
<evidence type="ECO:0000313" key="1">
    <source>
        <dbReference type="Proteomes" id="UP000504637"/>
    </source>
</evidence>
<name>A0A6J3LX12_9PEZI</name>
<proteinExistence type="predicted"/>
<reference evidence="2" key="3">
    <citation type="submission" date="2025-08" db="UniProtKB">
        <authorList>
            <consortium name="RefSeq"/>
        </authorList>
    </citation>
    <scope>IDENTIFICATION</scope>
    <source>
        <strain evidence="2">CBS 342.82</strain>
    </source>
</reference>
<dbReference type="Proteomes" id="UP000504637">
    <property type="component" value="Unplaced"/>
</dbReference>
<dbReference type="AlphaFoldDB" id="A0A6J3LX12"/>
<dbReference type="GO" id="GO:0043248">
    <property type="term" value="P:proteasome assembly"/>
    <property type="evidence" value="ECO:0007669"/>
    <property type="project" value="InterPro"/>
</dbReference>
<gene>
    <name evidence="2" type="ORF">K489DRAFT_325212</name>
</gene>
<dbReference type="RefSeq" id="XP_033456880.1">
    <property type="nucleotide sequence ID" value="XM_033601815.1"/>
</dbReference>
<accession>A0A6J3LX12</accession>
<reference evidence="2" key="1">
    <citation type="submission" date="2020-01" db="EMBL/GenBank/DDBJ databases">
        <authorList>
            <consortium name="DOE Joint Genome Institute"/>
            <person name="Haridas S."/>
            <person name="Albert R."/>
            <person name="Binder M."/>
            <person name="Bloem J."/>
            <person name="Labutti K."/>
            <person name="Salamov A."/>
            <person name="Andreopoulos B."/>
            <person name="Baker S.E."/>
            <person name="Barry K."/>
            <person name="Bills G."/>
            <person name="Bluhm B.H."/>
            <person name="Cannon C."/>
            <person name="Castanera R."/>
            <person name="Culley D.E."/>
            <person name="Daum C."/>
            <person name="Ezra D."/>
            <person name="Gonzalez J.B."/>
            <person name="Henrissat B."/>
            <person name="Kuo A."/>
            <person name="Liang C."/>
            <person name="Lipzen A."/>
            <person name="Lutzoni F."/>
            <person name="Magnuson J."/>
            <person name="Mondo S."/>
            <person name="Nolan M."/>
            <person name="Ohm R."/>
            <person name="Pangilinan J."/>
            <person name="Park H.-J."/>
            <person name="Ramirez L."/>
            <person name="Alfaro M."/>
            <person name="Sun H."/>
            <person name="Tritt A."/>
            <person name="Yoshinaga Y."/>
            <person name="Zwiers L.-H."/>
            <person name="Turgeon B.G."/>
            <person name="Goodwin S.B."/>
            <person name="Spatafora J.W."/>
            <person name="Crous P.W."/>
            <person name="Grigoriev I.V."/>
        </authorList>
    </citation>
    <scope>NUCLEOTIDE SEQUENCE</scope>
    <source>
        <strain evidence="2">CBS 342.82</strain>
    </source>
</reference>
<dbReference type="GeneID" id="54359615"/>
<organism evidence="2">
    <name type="scientific">Dissoconium aciculare CBS 342.82</name>
    <dbReference type="NCBI Taxonomy" id="1314786"/>
    <lineage>
        <taxon>Eukaryota</taxon>
        <taxon>Fungi</taxon>
        <taxon>Dikarya</taxon>
        <taxon>Ascomycota</taxon>
        <taxon>Pezizomycotina</taxon>
        <taxon>Dothideomycetes</taxon>
        <taxon>Dothideomycetidae</taxon>
        <taxon>Mycosphaerellales</taxon>
        <taxon>Dissoconiaceae</taxon>
        <taxon>Dissoconium</taxon>
    </lineage>
</organism>
<dbReference type="OrthoDB" id="5407417at2759"/>
<dbReference type="Pfam" id="PF16093">
    <property type="entry name" value="PAC4"/>
    <property type="match status" value="1"/>
</dbReference>
<dbReference type="Gene3D" id="3.30.230.100">
    <property type="match status" value="1"/>
</dbReference>
<protein>
    <submittedName>
        <fullName evidence="2">Uncharacterized protein</fullName>
    </submittedName>
</protein>
<keyword evidence="1" id="KW-1185">Reference proteome</keyword>
<dbReference type="InterPro" id="IPR032157">
    <property type="entry name" value="PAC4"/>
</dbReference>